<feature type="binding site" evidence="8">
    <location>
        <position position="227"/>
    </location>
    <ligand>
        <name>substrate</name>
    </ligand>
</feature>
<dbReference type="InterPro" id="IPR001967">
    <property type="entry name" value="Peptidase_S11_N"/>
</dbReference>
<dbReference type="Proteomes" id="UP000532010">
    <property type="component" value="Unassembled WGS sequence"/>
</dbReference>
<organism evidence="11 12">
    <name type="scientific">Microvirga lupini</name>
    <dbReference type="NCBI Taxonomy" id="420324"/>
    <lineage>
        <taxon>Bacteria</taxon>
        <taxon>Pseudomonadati</taxon>
        <taxon>Pseudomonadota</taxon>
        <taxon>Alphaproteobacteria</taxon>
        <taxon>Hyphomicrobiales</taxon>
        <taxon>Methylobacteriaceae</taxon>
        <taxon>Microvirga</taxon>
    </lineage>
</organism>
<evidence type="ECO:0000256" key="4">
    <source>
        <dbReference type="ARBA" id="ARBA00022960"/>
    </source>
</evidence>
<evidence type="ECO:0000256" key="3">
    <source>
        <dbReference type="ARBA" id="ARBA00022801"/>
    </source>
</evidence>
<dbReference type="InterPro" id="IPR018044">
    <property type="entry name" value="Peptidase_S11"/>
</dbReference>
<keyword evidence="11" id="KW-0645">Protease</keyword>
<dbReference type="PANTHER" id="PTHR21581">
    <property type="entry name" value="D-ALANYL-D-ALANINE CARBOXYPEPTIDASE"/>
    <property type="match status" value="1"/>
</dbReference>
<dbReference type="GO" id="GO:0071555">
    <property type="term" value="P:cell wall organization"/>
    <property type="evidence" value="ECO:0007669"/>
    <property type="project" value="UniProtKB-KW"/>
</dbReference>
<evidence type="ECO:0000256" key="2">
    <source>
        <dbReference type="ARBA" id="ARBA00022729"/>
    </source>
</evidence>
<comment type="caution">
    <text evidence="11">The sequence shown here is derived from an EMBL/GenBank/DDBJ whole genome shotgun (WGS) entry which is preliminary data.</text>
</comment>
<keyword evidence="5" id="KW-0573">Peptidoglycan synthesis</keyword>
<dbReference type="PANTHER" id="PTHR21581:SF6">
    <property type="entry name" value="TRAFFICKING PROTEIN PARTICLE COMPLEX SUBUNIT 12"/>
    <property type="match status" value="1"/>
</dbReference>
<evidence type="ECO:0000256" key="1">
    <source>
        <dbReference type="ARBA" id="ARBA00007164"/>
    </source>
</evidence>
<dbReference type="GO" id="GO:0009252">
    <property type="term" value="P:peptidoglycan biosynthetic process"/>
    <property type="evidence" value="ECO:0007669"/>
    <property type="project" value="UniProtKB-KW"/>
</dbReference>
<evidence type="ECO:0000256" key="7">
    <source>
        <dbReference type="PIRSR" id="PIRSR618044-1"/>
    </source>
</evidence>
<feature type="domain" description="Peptidase S11 D-alanyl-D-alanine carboxypeptidase A N-terminal" evidence="10">
    <location>
        <begin position="38"/>
        <end position="257"/>
    </location>
</feature>
<name>A0A7W4VHX3_9HYPH</name>
<proteinExistence type="inferred from homology"/>
<evidence type="ECO:0000256" key="6">
    <source>
        <dbReference type="ARBA" id="ARBA00023316"/>
    </source>
</evidence>
<keyword evidence="6" id="KW-0961">Cell wall biogenesis/degradation</keyword>
<evidence type="ECO:0000256" key="9">
    <source>
        <dbReference type="RuleBase" id="RU004016"/>
    </source>
</evidence>
<dbReference type="GO" id="GO:0009002">
    <property type="term" value="F:serine-type D-Ala-D-Ala carboxypeptidase activity"/>
    <property type="evidence" value="ECO:0007669"/>
    <property type="project" value="UniProtKB-EC"/>
</dbReference>
<dbReference type="SUPFAM" id="SSF56601">
    <property type="entry name" value="beta-lactamase/transpeptidase-like"/>
    <property type="match status" value="1"/>
</dbReference>
<comment type="similarity">
    <text evidence="1 9">Belongs to the peptidase S11 family.</text>
</comment>
<keyword evidence="4" id="KW-0133">Cell shape</keyword>
<dbReference type="EC" id="3.4.16.4" evidence="11"/>
<feature type="active site" description="Proton acceptor" evidence="7">
    <location>
        <position position="68"/>
    </location>
</feature>
<keyword evidence="2" id="KW-0732">Signal</keyword>
<reference evidence="11 12" key="1">
    <citation type="submission" date="2020-08" db="EMBL/GenBank/DDBJ databases">
        <title>The Agave Microbiome: Exploring the role of microbial communities in plant adaptations to desert environments.</title>
        <authorList>
            <person name="Partida-Martinez L.P."/>
        </authorList>
    </citation>
    <scope>NUCLEOTIDE SEQUENCE [LARGE SCALE GENOMIC DNA]</scope>
    <source>
        <strain evidence="11 12">AT3.9</strain>
    </source>
</reference>
<keyword evidence="11" id="KW-0121">Carboxypeptidase</keyword>
<feature type="active site" description="Acyl-ester intermediate" evidence="7">
    <location>
        <position position="65"/>
    </location>
</feature>
<evidence type="ECO:0000313" key="12">
    <source>
        <dbReference type="Proteomes" id="UP000532010"/>
    </source>
</evidence>
<sequence>MAAGHLRKAAVSVNHRAMRAPSILLAAGLFLTGASAGASPLLLVEASSGNVLAAQEATRSWHPASLTKLMTAHLALMAVQSGRLSMDTSVPLSAWAVSQAPSKLGVPEGTSLRLEDALLVMMVKSANDVAVAVAEAVGGSEASFVAAMNAEAARLGMSGTRFVNANGLHDDRQVTNARDMAVLMLAVLSHHSAHTDLFRTPSVTVNGRTLKNTNKLIENYAALEATKTGYVCASGFNVVTSAVRGGRRVIAVVLGSPNAAMRTRTTKELLDAGLSQATPPIGNLSLLRANVPSPGAAICGASNAAGRDLQRQEPSSLAVMPSVRASRNAATSDQATCCSRGRMRARIAP</sequence>
<gene>
    <name evidence="11" type="ORF">FHR70_000080</name>
</gene>
<accession>A0A7W4VHX3</accession>
<dbReference type="EMBL" id="JACHWB010000001">
    <property type="protein sequence ID" value="MBB3017040.1"/>
    <property type="molecule type" value="Genomic_DNA"/>
</dbReference>
<evidence type="ECO:0000256" key="8">
    <source>
        <dbReference type="PIRSR" id="PIRSR618044-2"/>
    </source>
</evidence>
<keyword evidence="3 11" id="KW-0378">Hydrolase</keyword>
<evidence type="ECO:0000259" key="10">
    <source>
        <dbReference type="Pfam" id="PF00768"/>
    </source>
</evidence>
<dbReference type="GO" id="GO:0008360">
    <property type="term" value="P:regulation of cell shape"/>
    <property type="evidence" value="ECO:0007669"/>
    <property type="project" value="UniProtKB-KW"/>
</dbReference>
<dbReference type="InterPro" id="IPR012338">
    <property type="entry name" value="Beta-lactam/transpept-like"/>
</dbReference>
<evidence type="ECO:0000256" key="5">
    <source>
        <dbReference type="ARBA" id="ARBA00022984"/>
    </source>
</evidence>
<dbReference type="Pfam" id="PF00768">
    <property type="entry name" value="Peptidase_S11"/>
    <property type="match status" value="1"/>
</dbReference>
<evidence type="ECO:0000313" key="11">
    <source>
        <dbReference type="EMBL" id="MBB3017040.1"/>
    </source>
</evidence>
<dbReference type="GO" id="GO:0006508">
    <property type="term" value="P:proteolysis"/>
    <property type="evidence" value="ECO:0007669"/>
    <property type="project" value="InterPro"/>
</dbReference>
<feature type="active site" evidence="7">
    <location>
        <position position="125"/>
    </location>
</feature>
<dbReference type="RefSeq" id="WP_183445986.1">
    <property type="nucleotide sequence ID" value="NZ_JACHWB010000001.1"/>
</dbReference>
<dbReference type="AlphaFoldDB" id="A0A7W4VHX3"/>
<dbReference type="Gene3D" id="3.40.710.10">
    <property type="entry name" value="DD-peptidase/beta-lactamase superfamily"/>
    <property type="match status" value="1"/>
</dbReference>
<protein>
    <submittedName>
        <fullName evidence="11">D-alanyl-D-alanine carboxypeptidase</fullName>
        <ecNumber evidence="11">3.4.16.4</ecNumber>
    </submittedName>
</protein>
<keyword evidence="12" id="KW-1185">Reference proteome</keyword>
<dbReference type="PRINTS" id="PR00725">
    <property type="entry name" value="DADACBPTASE1"/>
</dbReference>